<gene>
    <name evidence="2" type="ORF">CJEDD_02580</name>
</gene>
<sequence length="167" mass="18808">MTDAAIIDAYEQAYNTAQRFGADGRDDEMPPMRDRQTMARRVRGYVTQSKSGSYTSTSAPGRATSSERKALATMGRKGGKKAAERWTTDPNGEYAQAQRATMKKTHRKKKVQGTSNRQKVGQFVNEYWIETGRLPTWREIQTETGFSRATVARHVAALKEADEWPDL</sequence>
<keyword evidence="3" id="KW-1185">Reference proteome</keyword>
<evidence type="ECO:0000256" key="1">
    <source>
        <dbReference type="SAM" id="MobiDB-lite"/>
    </source>
</evidence>
<evidence type="ECO:0000313" key="2">
    <source>
        <dbReference type="EMBL" id="WCZ38137.1"/>
    </source>
</evidence>
<feature type="compositionally biased region" description="Polar residues" evidence="1">
    <location>
        <begin position="46"/>
        <end position="59"/>
    </location>
</feature>
<name>A0ABY7UHE8_9CORY</name>
<evidence type="ECO:0000313" key="3">
    <source>
        <dbReference type="Proteomes" id="UP001218071"/>
    </source>
</evidence>
<dbReference type="RefSeq" id="WP_232297719.1">
    <property type="nucleotide sequence ID" value="NZ_CBYN010000063.1"/>
</dbReference>
<organism evidence="2 3">
    <name type="scientific">Corynebacterium jeddahense</name>
    <dbReference type="NCBI Taxonomy" id="1414719"/>
    <lineage>
        <taxon>Bacteria</taxon>
        <taxon>Bacillati</taxon>
        <taxon>Actinomycetota</taxon>
        <taxon>Actinomycetes</taxon>
        <taxon>Mycobacteriales</taxon>
        <taxon>Corynebacteriaceae</taxon>
        <taxon>Corynebacterium</taxon>
    </lineage>
</organism>
<dbReference type="Gene3D" id="1.10.10.10">
    <property type="entry name" value="Winged helix-like DNA-binding domain superfamily/Winged helix DNA-binding domain"/>
    <property type="match status" value="1"/>
</dbReference>
<dbReference type="InterPro" id="IPR036390">
    <property type="entry name" value="WH_DNA-bd_sf"/>
</dbReference>
<dbReference type="InterPro" id="IPR036388">
    <property type="entry name" value="WH-like_DNA-bd_sf"/>
</dbReference>
<dbReference type="EMBL" id="CP063194">
    <property type="protein sequence ID" value="WCZ38137.1"/>
    <property type="molecule type" value="Genomic_DNA"/>
</dbReference>
<feature type="compositionally biased region" description="Basic and acidic residues" evidence="1">
    <location>
        <begin position="22"/>
        <end position="37"/>
    </location>
</feature>
<feature type="region of interest" description="Disordered" evidence="1">
    <location>
        <begin position="18"/>
        <end position="91"/>
    </location>
</feature>
<reference evidence="2 3" key="1">
    <citation type="submission" date="2020-10" db="EMBL/GenBank/DDBJ databases">
        <title>Complete genome sequence of Corynebacterium jeddahense DSM 45997, type strain of Corynebacterium jeddahense.</title>
        <authorList>
            <person name="Busche T."/>
            <person name="Kalinowski J."/>
            <person name="Ruckert C."/>
        </authorList>
    </citation>
    <scope>NUCLEOTIDE SEQUENCE [LARGE SCALE GENOMIC DNA]</scope>
    <source>
        <strain evidence="2 3">DSM 45997</strain>
    </source>
</reference>
<accession>A0ABY7UHE8</accession>
<protein>
    <submittedName>
        <fullName evidence="2">Uncharacterized protein</fullName>
    </submittedName>
</protein>
<dbReference type="SUPFAM" id="SSF46785">
    <property type="entry name" value="Winged helix' DNA-binding domain"/>
    <property type="match status" value="1"/>
</dbReference>
<dbReference type="Proteomes" id="UP001218071">
    <property type="component" value="Chromosome"/>
</dbReference>
<proteinExistence type="predicted"/>